<keyword evidence="2" id="KW-1185">Reference proteome</keyword>
<proteinExistence type="predicted"/>
<evidence type="ECO:0000313" key="1">
    <source>
        <dbReference type="EMBL" id="SFP99014.1"/>
    </source>
</evidence>
<dbReference type="STRING" id="1884432.SAMN05518683_11465"/>
<sequence>MSVKAERIEGSGRSQLVQVIRSIGYNKDVTLTLAEVKAVEPLVVRMAGESFDLEEADGDLFIDRNLRERTVNTTIRSISTESADGHSHAIDGEAEITIPSPLKVGDTVIIAMHEVSAADKEFYVVGTI</sequence>
<dbReference type="EMBL" id="FOXD01000014">
    <property type="protein sequence ID" value="SFP99014.1"/>
    <property type="molecule type" value="Genomic_DNA"/>
</dbReference>
<evidence type="ECO:0008006" key="3">
    <source>
        <dbReference type="Google" id="ProtNLM"/>
    </source>
</evidence>
<protein>
    <recommendedName>
        <fullName evidence="3">DUF2577 domain-containing protein</fullName>
    </recommendedName>
</protein>
<dbReference type="Pfam" id="PF10844">
    <property type="entry name" value="DUF2577"/>
    <property type="match status" value="1"/>
</dbReference>
<accession>A0A1I5UUM4</accession>
<dbReference type="InterPro" id="IPR022555">
    <property type="entry name" value="DUF2577"/>
</dbReference>
<organism evidence="1 2">
    <name type="scientific">Salibacterium halotolerans</name>
    <dbReference type="NCBI Taxonomy" id="1884432"/>
    <lineage>
        <taxon>Bacteria</taxon>
        <taxon>Bacillati</taxon>
        <taxon>Bacillota</taxon>
        <taxon>Bacilli</taxon>
        <taxon>Bacillales</taxon>
        <taxon>Bacillaceae</taxon>
    </lineage>
</organism>
<reference evidence="2" key="1">
    <citation type="submission" date="2016-10" db="EMBL/GenBank/DDBJ databases">
        <authorList>
            <person name="Varghese N."/>
            <person name="Submissions S."/>
        </authorList>
    </citation>
    <scope>NUCLEOTIDE SEQUENCE [LARGE SCALE GENOMIC DNA]</scope>
    <source>
        <strain evidence="2">S7</strain>
    </source>
</reference>
<dbReference type="RefSeq" id="WP_093337943.1">
    <property type="nucleotide sequence ID" value="NZ_FOXD01000014.1"/>
</dbReference>
<name>A0A1I5UUM4_9BACI</name>
<dbReference type="Proteomes" id="UP000198892">
    <property type="component" value="Unassembled WGS sequence"/>
</dbReference>
<dbReference type="AlphaFoldDB" id="A0A1I5UUM4"/>
<gene>
    <name evidence="1" type="ORF">SAMN05518683_11465</name>
</gene>
<evidence type="ECO:0000313" key="2">
    <source>
        <dbReference type="Proteomes" id="UP000198892"/>
    </source>
</evidence>
<dbReference type="OrthoDB" id="2883419at2"/>